<evidence type="ECO:0000256" key="2">
    <source>
        <dbReference type="ARBA" id="ARBA00022553"/>
    </source>
</evidence>
<gene>
    <name evidence="6" type="primary">LOC108018181</name>
</gene>
<proteinExistence type="predicted"/>
<dbReference type="PANTHER" id="PTHR31383:SF2">
    <property type="entry name" value="OXIDATIVE STRESS-RESPONSIVE SERINE-RICH PROTEIN 1"/>
    <property type="match status" value="1"/>
</dbReference>
<keyword evidence="2" id="KW-0597">Phosphoprotein</keyword>
<sequence length="208" mass="23639">MPLEKLSFELSKMKMSDHPIEGGKFNGPITDSSIGSNIQLEDTGVRKQPLKQKFLLRKPRVHCLYGKTRADGLDWVHKNAIIEKDEEEPNWVNVTGRKMVSGNVYEFKGLINECEDLSASRKTVDLKNVEEVSQEKLSQIPTVSLSNAYDFKNMIGECDKLENIIHYEGTQPPIQNPDEVNVDELSCYLENMANIPKKLSVMAEMMYT</sequence>
<keyword evidence="5" id="KW-1185">Reference proteome</keyword>
<dbReference type="AlphaFoldDB" id="A0AB39ZR60"/>
<name>A0AB39ZR60_DROSZ</name>
<accession>A0AB39ZR60</accession>
<reference evidence="6" key="1">
    <citation type="submission" date="2025-08" db="UniProtKB">
        <authorList>
            <consortium name="RefSeq"/>
        </authorList>
    </citation>
    <scope>IDENTIFICATION</scope>
</reference>
<dbReference type="RefSeq" id="XP_016941170.3">
    <property type="nucleotide sequence ID" value="XM_017085681.4"/>
</dbReference>
<evidence type="ECO:0000313" key="6">
    <source>
        <dbReference type="RefSeq" id="XP_016941170.3"/>
    </source>
</evidence>
<dbReference type="GO" id="GO:0070301">
    <property type="term" value="P:cellular response to hydrogen peroxide"/>
    <property type="evidence" value="ECO:0007669"/>
    <property type="project" value="TreeGrafter"/>
</dbReference>
<evidence type="ECO:0000256" key="4">
    <source>
        <dbReference type="ARBA" id="ARBA00031405"/>
    </source>
</evidence>
<protein>
    <recommendedName>
        <fullName evidence="1">Oxidative stress-responsive serine-rich protein 1</fullName>
    </recommendedName>
    <alternativeName>
        <fullName evidence="4">Oxidative stress-responsive protein 1</fullName>
    </alternativeName>
    <alternativeName>
        <fullName evidence="3">Peroxide-inducible transcript 1 protein</fullName>
    </alternativeName>
</protein>
<dbReference type="Proteomes" id="UP001652628">
    <property type="component" value="Chromosome 2R"/>
</dbReference>
<dbReference type="InterPro" id="IPR008494">
    <property type="entry name" value="DUF776"/>
</dbReference>
<evidence type="ECO:0000313" key="5">
    <source>
        <dbReference type="Proteomes" id="UP001652628"/>
    </source>
</evidence>
<organism evidence="5 6">
    <name type="scientific">Drosophila suzukii</name>
    <name type="common">Spotted-wing drosophila fruit fly</name>
    <dbReference type="NCBI Taxonomy" id="28584"/>
    <lineage>
        <taxon>Eukaryota</taxon>
        <taxon>Metazoa</taxon>
        <taxon>Ecdysozoa</taxon>
        <taxon>Arthropoda</taxon>
        <taxon>Hexapoda</taxon>
        <taxon>Insecta</taxon>
        <taxon>Pterygota</taxon>
        <taxon>Neoptera</taxon>
        <taxon>Endopterygota</taxon>
        <taxon>Diptera</taxon>
        <taxon>Brachycera</taxon>
        <taxon>Muscomorpha</taxon>
        <taxon>Ephydroidea</taxon>
        <taxon>Drosophilidae</taxon>
        <taxon>Drosophila</taxon>
        <taxon>Sophophora</taxon>
    </lineage>
</organism>
<dbReference type="PANTHER" id="PTHR31383">
    <property type="entry name" value="OXIDATIVE STRESS-RESPONSE SERINE-RICH PROTEIN 1"/>
    <property type="match status" value="1"/>
</dbReference>
<dbReference type="GeneID" id="108018181"/>
<evidence type="ECO:0000256" key="1">
    <source>
        <dbReference type="ARBA" id="ARBA00015005"/>
    </source>
</evidence>
<evidence type="ECO:0000256" key="3">
    <source>
        <dbReference type="ARBA" id="ARBA00029721"/>
    </source>
</evidence>